<name>A0ABW5MY01_9FLAO</name>
<evidence type="ECO:0008006" key="3">
    <source>
        <dbReference type="Google" id="ProtNLM"/>
    </source>
</evidence>
<dbReference type="Proteomes" id="UP001597526">
    <property type="component" value="Unassembled WGS sequence"/>
</dbReference>
<protein>
    <recommendedName>
        <fullName evidence="3">Lipoprotein</fullName>
    </recommendedName>
</protein>
<proteinExistence type="predicted"/>
<dbReference type="RefSeq" id="WP_377767526.1">
    <property type="nucleotide sequence ID" value="NZ_JBHULB010000017.1"/>
</dbReference>
<comment type="caution">
    <text evidence="1">The sequence shown here is derived from an EMBL/GenBank/DDBJ whole genome shotgun (WGS) entry which is preliminary data.</text>
</comment>
<organism evidence="1 2">
    <name type="scientific">Croceitalea marina</name>
    <dbReference type="NCBI Taxonomy" id="1775166"/>
    <lineage>
        <taxon>Bacteria</taxon>
        <taxon>Pseudomonadati</taxon>
        <taxon>Bacteroidota</taxon>
        <taxon>Flavobacteriia</taxon>
        <taxon>Flavobacteriales</taxon>
        <taxon>Flavobacteriaceae</taxon>
        <taxon>Croceitalea</taxon>
    </lineage>
</organism>
<accession>A0ABW5MY01</accession>
<sequence length="161" mass="18227">MRIFTYTILAMVFSLSGCSSQKKLVKNAPFEMGQATCQSWTGGRPESGSGIKLEIPVLSDKMDNIKMQQAFFRGKIADINMETREGNWIATANFMKVNSEKQDIIMHEDAKQEVGNKPPKLQEKFPFEISADECVVSYADGDQIKYFKIEGVKEKKPLIYQ</sequence>
<dbReference type="PROSITE" id="PS51257">
    <property type="entry name" value="PROKAR_LIPOPROTEIN"/>
    <property type="match status" value="1"/>
</dbReference>
<gene>
    <name evidence="1" type="ORF">ACFSQJ_13645</name>
</gene>
<evidence type="ECO:0000313" key="1">
    <source>
        <dbReference type="EMBL" id="MFD2587984.1"/>
    </source>
</evidence>
<dbReference type="EMBL" id="JBHULB010000017">
    <property type="protein sequence ID" value="MFD2587984.1"/>
    <property type="molecule type" value="Genomic_DNA"/>
</dbReference>
<keyword evidence="2" id="KW-1185">Reference proteome</keyword>
<reference evidence="2" key="1">
    <citation type="journal article" date="2019" name="Int. J. Syst. Evol. Microbiol.">
        <title>The Global Catalogue of Microorganisms (GCM) 10K type strain sequencing project: providing services to taxonomists for standard genome sequencing and annotation.</title>
        <authorList>
            <consortium name="The Broad Institute Genomics Platform"/>
            <consortium name="The Broad Institute Genome Sequencing Center for Infectious Disease"/>
            <person name="Wu L."/>
            <person name="Ma J."/>
        </authorList>
    </citation>
    <scope>NUCLEOTIDE SEQUENCE [LARGE SCALE GENOMIC DNA]</scope>
    <source>
        <strain evidence="2">KCTC 52368</strain>
    </source>
</reference>
<evidence type="ECO:0000313" key="2">
    <source>
        <dbReference type="Proteomes" id="UP001597526"/>
    </source>
</evidence>